<reference evidence="5" key="1">
    <citation type="submission" date="2015-11" db="EMBL/GenBank/DDBJ databases">
        <authorList>
            <person name="Varghese N."/>
        </authorList>
    </citation>
    <scope>NUCLEOTIDE SEQUENCE [LARGE SCALE GENOMIC DNA]</scope>
    <source>
        <strain evidence="5">DSM 45899</strain>
    </source>
</reference>
<dbReference type="CDD" id="cd00338">
    <property type="entry name" value="Ser_Recombinase"/>
    <property type="match status" value="1"/>
</dbReference>
<dbReference type="Pfam" id="PF00239">
    <property type="entry name" value="Resolvase"/>
    <property type="match status" value="1"/>
</dbReference>
<dbReference type="InterPro" id="IPR006119">
    <property type="entry name" value="Resolv_N"/>
</dbReference>
<dbReference type="Gene3D" id="3.40.50.1390">
    <property type="entry name" value="Resolvase, N-terminal catalytic domain"/>
    <property type="match status" value="1"/>
</dbReference>
<dbReference type="RefSeq" id="WP_091270401.1">
    <property type="nucleotide sequence ID" value="NZ_FAOZ01000001.1"/>
</dbReference>
<evidence type="ECO:0000256" key="1">
    <source>
        <dbReference type="SAM" id="Coils"/>
    </source>
</evidence>
<organism evidence="4 5">
    <name type="scientific">Parafrankia irregularis</name>
    <dbReference type="NCBI Taxonomy" id="795642"/>
    <lineage>
        <taxon>Bacteria</taxon>
        <taxon>Bacillati</taxon>
        <taxon>Actinomycetota</taxon>
        <taxon>Actinomycetes</taxon>
        <taxon>Frankiales</taxon>
        <taxon>Frankiaceae</taxon>
        <taxon>Parafrankia</taxon>
    </lineage>
</organism>
<dbReference type="PROSITE" id="PS51737">
    <property type="entry name" value="RECOMBINASE_DNA_BIND"/>
    <property type="match status" value="1"/>
</dbReference>
<feature type="region of interest" description="Disordered" evidence="2">
    <location>
        <begin position="1"/>
        <end position="44"/>
    </location>
</feature>
<dbReference type="GO" id="GO:0003677">
    <property type="term" value="F:DNA binding"/>
    <property type="evidence" value="ECO:0007669"/>
    <property type="project" value="InterPro"/>
</dbReference>
<dbReference type="InterPro" id="IPR036162">
    <property type="entry name" value="Resolvase-like_N_sf"/>
</dbReference>
<dbReference type="Proteomes" id="UP000198802">
    <property type="component" value="Unassembled WGS sequence"/>
</dbReference>
<dbReference type="AlphaFoldDB" id="A0A0S4QDN0"/>
<feature type="coiled-coil region" evidence="1">
    <location>
        <begin position="391"/>
        <end position="418"/>
    </location>
</feature>
<feature type="domain" description="Recombinase" evidence="3">
    <location>
        <begin position="190"/>
        <end position="303"/>
    </location>
</feature>
<accession>A0A0S4QDN0</accession>
<dbReference type="SMART" id="SM00857">
    <property type="entry name" value="Resolvase"/>
    <property type="match status" value="1"/>
</dbReference>
<keyword evidence="5" id="KW-1185">Reference proteome</keyword>
<sequence length="615" mass="69606">MSASAPRDAPNLHPIDNGEPAYGYERLSRDREGKKRKVTEQRADIDGHGPLLGYNLVQHFEDNSVSASKYDIDRPGFEALCEALNTSGVRNLLVTEVTRISRQDETGGIFMGIMTRAKGKVVKIPEGITYDFSTSHGRDQFRQALHDAIRESDKISERVRKAQTKLREKQRWTGGPAPYGFKKDVYPELVDGRYETRIRWVVEESEAEHVREMCAAILRGESLSMISDRLNQAGVKPRRSKYWQYSSVSAITQNPRICGLYALQVDGVWEVPDVQPEEQQFPPIVDYATWNAVRLNLKARGQKPERTTAHDAVTETAGLFRCGACQQTLFRHAANSDSVSSFIRHPGPGRSRPCSAGHKLSASYDETWDYVAGLIDRFILATPLMRRTAEVRDFDDELSRVERDLQELNTALDAGELTLRLAGVRERALLQKEREIKLAREKARTRNRPVNNFGVAATWRNLPLTELRAIIFGVFQYIEISPGIQGRDPWDSRRFTPHFTEEMSPALNDLLIGSAPGWETVAQWLRAMKEDADAPKDDAGALQLSQAMVSKLLFWARAAERNGVEDFFRTPTWSQWVLKSGNFVEMPDLPPADENTPHEEVLYYLDVPTDVSPFD</sequence>
<proteinExistence type="predicted"/>
<dbReference type="PANTHER" id="PTHR30461:SF23">
    <property type="entry name" value="DNA RECOMBINASE-RELATED"/>
    <property type="match status" value="1"/>
</dbReference>
<dbReference type="InterPro" id="IPR011109">
    <property type="entry name" value="DNA_bind_recombinase_dom"/>
</dbReference>
<evidence type="ECO:0000313" key="5">
    <source>
        <dbReference type="Proteomes" id="UP000198802"/>
    </source>
</evidence>
<dbReference type="InterPro" id="IPR038109">
    <property type="entry name" value="DNA_bind_recomb_sf"/>
</dbReference>
<keyword evidence="1" id="KW-0175">Coiled coil</keyword>
<dbReference type="PANTHER" id="PTHR30461">
    <property type="entry name" value="DNA-INVERTASE FROM LAMBDOID PROPHAGE"/>
    <property type="match status" value="1"/>
</dbReference>
<dbReference type="Pfam" id="PF07508">
    <property type="entry name" value="Recombinase"/>
    <property type="match status" value="1"/>
</dbReference>
<dbReference type="SUPFAM" id="SSF53041">
    <property type="entry name" value="Resolvase-like"/>
    <property type="match status" value="1"/>
</dbReference>
<name>A0A0S4QDN0_9ACTN</name>
<dbReference type="EMBL" id="FAOZ01000001">
    <property type="protein sequence ID" value="CUU53605.1"/>
    <property type="molecule type" value="Genomic_DNA"/>
</dbReference>
<evidence type="ECO:0000313" key="4">
    <source>
        <dbReference type="EMBL" id="CUU53605.1"/>
    </source>
</evidence>
<dbReference type="Gene3D" id="3.90.1750.20">
    <property type="entry name" value="Putative Large Serine Recombinase, Chain B, Domain 2"/>
    <property type="match status" value="1"/>
</dbReference>
<feature type="compositionally biased region" description="Basic and acidic residues" evidence="2">
    <location>
        <begin position="26"/>
        <end position="44"/>
    </location>
</feature>
<gene>
    <name evidence="4" type="ORF">Ga0074812_101103</name>
</gene>
<protein>
    <submittedName>
        <fullName evidence="4">Site-specific DNA recombinase</fullName>
    </submittedName>
</protein>
<dbReference type="InterPro" id="IPR050639">
    <property type="entry name" value="SSR_resolvase"/>
</dbReference>
<evidence type="ECO:0000256" key="2">
    <source>
        <dbReference type="SAM" id="MobiDB-lite"/>
    </source>
</evidence>
<dbReference type="GO" id="GO:0000150">
    <property type="term" value="F:DNA strand exchange activity"/>
    <property type="evidence" value="ECO:0007669"/>
    <property type="project" value="InterPro"/>
</dbReference>
<evidence type="ECO:0000259" key="3">
    <source>
        <dbReference type="PROSITE" id="PS51737"/>
    </source>
</evidence>